<proteinExistence type="predicted"/>
<dbReference type="EMBL" id="RFFN01000006">
    <property type="protein sequence ID" value="RMH95398.1"/>
    <property type="molecule type" value="Genomic_DNA"/>
</dbReference>
<dbReference type="Proteomes" id="UP000279228">
    <property type="component" value="Unassembled WGS sequence"/>
</dbReference>
<protein>
    <submittedName>
        <fullName evidence="1">Uncharacterized protein</fullName>
    </submittedName>
</protein>
<sequence length="69" mass="7664">MSDDNPTLDYRMTFQSAMYVVKSKDAVIRAMEAINEGRPQAAYMALHELIMLPGIDEIDGAVMTLVKGE</sequence>
<gene>
    <name evidence="1" type="ORF">EA798_16525</name>
</gene>
<keyword evidence="2" id="KW-1185">Reference proteome</keyword>
<comment type="caution">
    <text evidence="1">The sequence shown here is derived from an EMBL/GenBank/DDBJ whole genome shotgun (WGS) entry which is preliminary data.</text>
</comment>
<dbReference type="RefSeq" id="WP_122099629.1">
    <property type="nucleotide sequence ID" value="NZ_JAMOHS010000028.1"/>
</dbReference>
<accession>A0ABX9UQL4</accession>
<reference evidence="1 2" key="1">
    <citation type="submission" date="2018-10" db="EMBL/GenBank/DDBJ databases">
        <title>Pseudomonas songnenensis NEAU-ST5-5(T) genome.</title>
        <authorList>
            <person name="Pengp J."/>
            <person name="Liu Z.-P."/>
        </authorList>
    </citation>
    <scope>NUCLEOTIDE SEQUENCE [LARGE SCALE GENOMIC DNA]</scope>
    <source>
        <strain evidence="1 2">NEAU-ST5-5</strain>
    </source>
</reference>
<evidence type="ECO:0000313" key="2">
    <source>
        <dbReference type="Proteomes" id="UP000279228"/>
    </source>
</evidence>
<name>A0ABX9UQL4_9PSED</name>
<evidence type="ECO:0000313" key="1">
    <source>
        <dbReference type="EMBL" id="RMH95398.1"/>
    </source>
</evidence>
<organism evidence="1 2">
    <name type="scientific">Pseudomonas songnenensis</name>
    <dbReference type="NCBI Taxonomy" id="1176259"/>
    <lineage>
        <taxon>Bacteria</taxon>
        <taxon>Pseudomonadati</taxon>
        <taxon>Pseudomonadota</taxon>
        <taxon>Gammaproteobacteria</taxon>
        <taxon>Pseudomonadales</taxon>
        <taxon>Pseudomonadaceae</taxon>
        <taxon>Pseudomonas</taxon>
    </lineage>
</organism>